<protein>
    <submittedName>
        <fullName evidence="1">Uncharacterized protein</fullName>
    </submittedName>
</protein>
<dbReference type="Proteomes" id="UP000826195">
    <property type="component" value="Unassembled WGS sequence"/>
</dbReference>
<evidence type="ECO:0000313" key="2">
    <source>
        <dbReference type="Proteomes" id="UP000826195"/>
    </source>
</evidence>
<dbReference type="AlphaFoldDB" id="A0AAV7J0Y1"/>
<comment type="caution">
    <text evidence="1">The sequence shown here is derived from an EMBL/GenBank/DDBJ whole genome shotgun (WGS) entry which is preliminary data.</text>
</comment>
<evidence type="ECO:0000313" key="1">
    <source>
        <dbReference type="EMBL" id="KAH0563757.1"/>
    </source>
</evidence>
<reference evidence="1 2" key="1">
    <citation type="journal article" date="2021" name="J. Hered.">
        <title>A chromosome-level genome assembly of the parasitoid wasp, Cotesia glomerata (Hymenoptera: Braconidae).</title>
        <authorList>
            <person name="Pinto B.J."/>
            <person name="Weis J.J."/>
            <person name="Gamble T."/>
            <person name="Ode P.J."/>
            <person name="Paul R."/>
            <person name="Zaspel J.M."/>
        </authorList>
    </citation>
    <scope>NUCLEOTIDE SEQUENCE [LARGE SCALE GENOMIC DNA]</scope>
    <source>
        <strain evidence="1">CgM1</strain>
    </source>
</reference>
<keyword evidence="2" id="KW-1185">Reference proteome</keyword>
<name>A0AAV7J0Y1_COTGL</name>
<accession>A0AAV7J0Y1</accession>
<organism evidence="1 2">
    <name type="scientific">Cotesia glomerata</name>
    <name type="common">Lepidopteran parasitic wasp</name>
    <name type="synonym">Apanteles glomeratus</name>
    <dbReference type="NCBI Taxonomy" id="32391"/>
    <lineage>
        <taxon>Eukaryota</taxon>
        <taxon>Metazoa</taxon>
        <taxon>Ecdysozoa</taxon>
        <taxon>Arthropoda</taxon>
        <taxon>Hexapoda</taxon>
        <taxon>Insecta</taxon>
        <taxon>Pterygota</taxon>
        <taxon>Neoptera</taxon>
        <taxon>Endopterygota</taxon>
        <taxon>Hymenoptera</taxon>
        <taxon>Apocrita</taxon>
        <taxon>Ichneumonoidea</taxon>
        <taxon>Braconidae</taxon>
        <taxon>Microgastrinae</taxon>
        <taxon>Cotesia</taxon>
    </lineage>
</organism>
<dbReference type="EMBL" id="JAHXZJ010000002">
    <property type="protein sequence ID" value="KAH0563757.1"/>
    <property type="molecule type" value="Genomic_DNA"/>
</dbReference>
<proteinExistence type="predicted"/>
<gene>
    <name evidence="1" type="ORF">KQX54_005804</name>
</gene>
<sequence>MRKARHSVYFTEVKYRTSHCTRASADHWEQLTKHAVDEEIIFSLTPEALKEIIPEWGRRDKFYNKYVKYKEDSELKESSNLEIDKLSHSLRKSFTDLIGNNQLNNPEIPRPSTSADNNVFQIHSVPHKETLLGFLLLPLLLPTPSFKSKKPGDRCDPTKDFIQKSFILYAETDAEITNFMDEKSKFYAY</sequence>